<feature type="transmembrane region" description="Helical" evidence="2">
    <location>
        <begin position="257"/>
        <end position="275"/>
    </location>
</feature>
<feature type="transmembrane region" description="Helical" evidence="2">
    <location>
        <begin position="519"/>
        <end position="537"/>
    </location>
</feature>
<feature type="transmembrane region" description="Helical" evidence="2">
    <location>
        <begin position="20"/>
        <end position="36"/>
    </location>
</feature>
<comment type="caution">
    <text evidence="3">The sequence shown here is derived from an EMBL/GenBank/DDBJ whole genome shotgun (WGS) entry which is preliminary data.</text>
</comment>
<feature type="transmembrane region" description="Helical" evidence="2">
    <location>
        <begin position="410"/>
        <end position="433"/>
    </location>
</feature>
<feature type="region of interest" description="Disordered" evidence="1">
    <location>
        <begin position="286"/>
        <end position="305"/>
    </location>
</feature>
<protein>
    <recommendedName>
        <fullName evidence="5">Transporter</fullName>
    </recommendedName>
</protein>
<keyword evidence="2" id="KW-0812">Transmembrane</keyword>
<dbReference type="EMBL" id="WLZY01000007">
    <property type="protein sequence ID" value="NDL59248.1"/>
    <property type="molecule type" value="Genomic_DNA"/>
</dbReference>
<accession>A0A7K3MA22</accession>
<evidence type="ECO:0000256" key="1">
    <source>
        <dbReference type="SAM" id="MobiDB-lite"/>
    </source>
</evidence>
<evidence type="ECO:0000313" key="4">
    <source>
        <dbReference type="Proteomes" id="UP000460435"/>
    </source>
</evidence>
<feature type="transmembrane region" description="Helical" evidence="2">
    <location>
        <begin position="81"/>
        <end position="103"/>
    </location>
</feature>
<evidence type="ECO:0008006" key="5">
    <source>
        <dbReference type="Google" id="ProtNLM"/>
    </source>
</evidence>
<feature type="transmembrane region" description="Helical" evidence="2">
    <location>
        <begin position="124"/>
        <end position="147"/>
    </location>
</feature>
<feature type="transmembrane region" description="Helical" evidence="2">
    <location>
        <begin position="340"/>
        <end position="359"/>
    </location>
</feature>
<dbReference type="Proteomes" id="UP000460435">
    <property type="component" value="Unassembled WGS sequence"/>
</dbReference>
<feature type="transmembrane region" description="Helical" evidence="2">
    <location>
        <begin position="159"/>
        <end position="184"/>
    </location>
</feature>
<name>A0A7K3MA22_9ACTN</name>
<reference evidence="3 4" key="1">
    <citation type="submission" date="2019-11" db="EMBL/GenBank/DDBJ databases">
        <authorList>
            <person name="Li X.-J."/>
            <person name="Feng X.-M."/>
        </authorList>
    </citation>
    <scope>NUCLEOTIDE SEQUENCE [LARGE SCALE GENOMIC DNA]</scope>
    <source>
        <strain evidence="3 4">XMNu-373</strain>
    </source>
</reference>
<keyword evidence="4" id="KW-1185">Reference proteome</keyword>
<keyword evidence="2" id="KW-0472">Membrane</keyword>
<keyword evidence="2" id="KW-1133">Transmembrane helix</keyword>
<feature type="transmembrane region" description="Helical" evidence="2">
    <location>
        <begin position="439"/>
        <end position="465"/>
    </location>
</feature>
<proteinExistence type="predicted"/>
<evidence type="ECO:0000313" key="3">
    <source>
        <dbReference type="EMBL" id="NDL59248.1"/>
    </source>
</evidence>
<evidence type="ECO:0000256" key="2">
    <source>
        <dbReference type="SAM" id="Phobius"/>
    </source>
</evidence>
<feature type="transmembrane region" description="Helical" evidence="2">
    <location>
        <begin position="365"/>
        <end position="382"/>
    </location>
</feature>
<feature type="transmembrane region" description="Helical" evidence="2">
    <location>
        <begin position="196"/>
        <end position="215"/>
    </location>
</feature>
<dbReference type="AlphaFoldDB" id="A0A7K3MA22"/>
<gene>
    <name evidence="3" type="ORF">F7O44_19445</name>
</gene>
<feature type="transmembrane region" description="Helical" evidence="2">
    <location>
        <begin position="490"/>
        <end position="513"/>
    </location>
</feature>
<sequence>MAAPIAGLTAGRPAHSSGPAGTAAVVALFVGLKLRLIGNSLKGSNARLIAGLIGSAAGIGITVTGGYLVAQLRNAAAADAYLVLVCGGSIVLIGWVLLPVLIFGIDESIDPLRFTLLPLSRKKLLAGMLAAGFIGIPAAATLLVSTATVVTWSRGVLPVLYAAAGALLATVFCVVVSRAVTTALSGVFRSRRVRDLVSMAGMLLVGSVVLLQFGLPSMAQLATREVVEQIAGVLAWTPLGAAWAAPHDAVEGSAGLGFIRLLIMAAAVVILLVAWNEAMRRSLESGGAAAGSGTRRPHGKEPGSNRLTPAWARWFLPPTVTGAVAERILRLWWRDPRQRVSLLIIPVILAGVVAGPSIAGFRDEVLVMAGPGVGTLIGLMMLNHTAYDGSALWTHLAVSLPGQVDRAGRALGTAVWALPVVGLAAGATCMVVQRPDLFPAAFGASVATVLVGLAFASVTSVVIAFPAPPASANPFITPGGGNVVVVMQQFVGGLTVGLLSLPVYLLLGFALWWRAEFGWALLIAGPVYGLLLLRLGCRIGGKYLDEHGPELLRRITPTRT</sequence>
<organism evidence="3 4">
    <name type="scientific">Phytoactinopolyspora mesophila</name>
    <dbReference type="NCBI Taxonomy" id="2650750"/>
    <lineage>
        <taxon>Bacteria</taxon>
        <taxon>Bacillati</taxon>
        <taxon>Actinomycetota</taxon>
        <taxon>Actinomycetes</taxon>
        <taxon>Jiangellales</taxon>
        <taxon>Jiangellaceae</taxon>
        <taxon>Phytoactinopolyspora</taxon>
    </lineage>
</organism>
<feature type="transmembrane region" description="Helical" evidence="2">
    <location>
        <begin position="48"/>
        <end position="69"/>
    </location>
</feature>
<dbReference type="RefSeq" id="WP_162451958.1">
    <property type="nucleotide sequence ID" value="NZ_WLZY01000007.1"/>
</dbReference>
<dbReference type="PRINTS" id="PR00173">
    <property type="entry name" value="EDTRNSPORT"/>
</dbReference>